<dbReference type="AlphaFoldDB" id="A0AAE1C4E9"/>
<dbReference type="Pfam" id="PF08538">
    <property type="entry name" value="DUF1749"/>
    <property type="match status" value="1"/>
</dbReference>
<evidence type="ECO:0008006" key="3">
    <source>
        <dbReference type="Google" id="ProtNLM"/>
    </source>
</evidence>
<dbReference type="Gene3D" id="3.40.50.1820">
    <property type="entry name" value="alpha/beta hydrolase"/>
    <property type="match status" value="1"/>
</dbReference>
<dbReference type="Proteomes" id="UP001274830">
    <property type="component" value="Unassembled WGS sequence"/>
</dbReference>
<accession>A0AAE1C4E9</accession>
<protein>
    <recommendedName>
        <fullName evidence="3">DUF1749-domain-containing protein</fullName>
    </recommendedName>
</protein>
<name>A0AAE1C4E9_9PEZI</name>
<evidence type="ECO:0000313" key="2">
    <source>
        <dbReference type="Proteomes" id="UP001274830"/>
    </source>
</evidence>
<dbReference type="SUPFAM" id="SSF53474">
    <property type="entry name" value="alpha/beta-Hydrolases"/>
    <property type="match status" value="1"/>
</dbReference>
<keyword evidence="2" id="KW-1185">Reference proteome</keyword>
<dbReference type="PANTHER" id="PTHR31591:SF7">
    <property type="entry name" value="DUF1749-DOMAIN-CONTAINING PROTEIN"/>
    <property type="match status" value="1"/>
</dbReference>
<dbReference type="PANTHER" id="PTHR31591">
    <property type="entry name" value="UPF0613 PROTEIN PB24D3.06C"/>
    <property type="match status" value="1"/>
</dbReference>
<sequence length="325" mass="35063">MDSPRFPPPGAHPGTLHYIPDNLAAFEPTKSLSQAGNVNMLIWIGGMFDTFLSVAYPFKIAEALPPTWSLMTASLGSAGKSWGVGSIAQDAKDIAKIVAYVKERRPGGKIVIMGHSTGCQDCMEYVVGAKAGERPAVEGVILQAPVSDRQALEAQLPQAFMYEANQLALKMCREGHEKDAMPNRLTVSAFGRIAISAQRWVDIASPGPDHAGADDYFSSDLPDARLKSTFGRFSPTTPLLILYSGSDESVPSSVNKDELVHRWINIVQEGGGHVDQYNGSIVPDATHNLNGCAEKVVRDLVQRVVGFVARLDNGDFNPQSQASRI</sequence>
<comment type="caution">
    <text evidence="1">The sequence shown here is derived from an EMBL/GenBank/DDBJ whole genome shotgun (WGS) entry which is preliminary data.</text>
</comment>
<dbReference type="EMBL" id="JAUTXT010000006">
    <property type="protein sequence ID" value="KAK3677805.1"/>
    <property type="molecule type" value="Genomic_DNA"/>
</dbReference>
<gene>
    <name evidence="1" type="ORF">LTR78_002655</name>
</gene>
<proteinExistence type="predicted"/>
<organism evidence="1 2">
    <name type="scientific">Recurvomyces mirabilis</name>
    <dbReference type="NCBI Taxonomy" id="574656"/>
    <lineage>
        <taxon>Eukaryota</taxon>
        <taxon>Fungi</taxon>
        <taxon>Dikarya</taxon>
        <taxon>Ascomycota</taxon>
        <taxon>Pezizomycotina</taxon>
        <taxon>Dothideomycetes</taxon>
        <taxon>Dothideomycetidae</taxon>
        <taxon>Mycosphaerellales</taxon>
        <taxon>Teratosphaeriaceae</taxon>
        <taxon>Recurvomyces</taxon>
    </lineage>
</organism>
<evidence type="ECO:0000313" key="1">
    <source>
        <dbReference type="EMBL" id="KAK3677805.1"/>
    </source>
</evidence>
<dbReference type="InterPro" id="IPR029058">
    <property type="entry name" value="AB_hydrolase_fold"/>
</dbReference>
<dbReference type="InterPro" id="IPR013744">
    <property type="entry name" value="SidJ"/>
</dbReference>
<reference evidence="1" key="1">
    <citation type="submission" date="2023-07" db="EMBL/GenBank/DDBJ databases">
        <title>Black Yeasts Isolated from many extreme environments.</title>
        <authorList>
            <person name="Coleine C."/>
            <person name="Stajich J.E."/>
            <person name="Selbmann L."/>
        </authorList>
    </citation>
    <scope>NUCLEOTIDE SEQUENCE</scope>
    <source>
        <strain evidence="1">CCFEE 5485</strain>
    </source>
</reference>